<dbReference type="AlphaFoldDB" id="A0A1M7UIR6"/>
<sequence>MNLPCDPAITPVTGRHVLLRQAQLSPKLGLFFLPDIQRIEVDHGHPKSTPAHDGRMIDDLYFGQVNVAW</sequence>
<keyword evidence="2" id="KW-1185">Reference proteome</keyword>
<evidence type="ECO:0000313" key="2">
    <source>
        <dbReference type="Proteomes" id="UP000184096"/>
    </source>
</evidence>
<protein>
    <submittedName>
        <fullName evidence="1">Uncharacterized protein</fullName>
    </submittedName>
</protein>
<proteinExistence type="predicted"/>
<reference evidence="2" key="1">
    <citation type="submission" date="2016-11" db="EMBL/GenBank/DDBJ databases">
        <authorList>
            <person name="Varghese N."/>
            <person name="Submissions S."/>
        </authorList>
    </citation>
    <scope>NUCLEOTIDE SEQUENCE [LARGE SCALE GENOMIC DNA]</scope>
    <source>
        <strain evidence="2">GAS401</strain>
    </source>
</reference>
<organism evidence="1 2">
    <name type="scientific">Bradyrhizobium erythrophlei</name>
    <dbReference type="NCBI Taxonomy" id="1437360"/>
    <lineage>
        <taxon>Bacteria</taxon>
        <taxon>Pseudomonadati</taxon>
        <taxon>Pseudomonadota</taxon>
        <taxon>Alphaproteobacteria</taxon>
        <taxon>Hyphomicrobiales</taxon>
        <taxon>Nitrobacteraceae</taxon>
        <taxon>Bradyrhizobium</taxon>
    </lineage>
</organism>
<evidence type="ECO:0000313" key="1">
    <source>
        <dbReference type="EMBL" id="SHN82805.1"/>
    </source>
</evidence>
<gene>
    <name evidence="1" type="ORF">SAMN05444170_5262</name>
</gene>
<accession>A0A1M7UIR6</accession>
<name>A0A1M7UIR6_9BRAD</name>
<dbReference type="Proteomes" id="UP000184096">
    <property type="component" value="Chromosome I"/>
</dbReference>
<dbReference type="EMBL" id="LT670849">
    <property type="protein sequence ID" value="SHN82805.1"/>
    <property type="molecule type" value="Genomic_DNA"/>
</dbReference>